<dbReference type="Proteomes" id="UP000237481">
    <property type="component" value="Unassembled WGS sequence"/>
</dbReference>
<keyword evidence="6" id="KW-0446">Lipid-binding</keyword>
<proteinExistence type="inferred from homology"/>
<evidence type="ECO:0000256" key="7">
    <source>
        <dbReference type="ARBA" id="ARBA00023128"/>
    </source>
</evidence>
<keyword evidence="8 9" id="KW-0472">Membrane</keyword>
<keyword evidence="7 9" id="KW-0496">Mitochondrion</keyword>
<evidence type="ECO:0000256" key="1">
    <source>
        <dbReference type="ARBA" id="ARBA00004370"/>
    </source>
</evidence>
<evidence type="ECO:0000256" key="5">
    <source>
        <dbReference type="ARBA" id="ARBA00023055"/>
    </source>
</evidence>
<keyword evidence="2" id="KW-0813">Transport</keyword>
<feature type="compositionally biased region" description="Polar residues" evidence="10">
    <location>
        <begin position="205"/>
        <end position="228"/>
    </location>
</feature>
<dbReference type="EMBL" id="PKSG01000071">
    <property type="protein sequence ID" value="POR39105.1"/>
    <property type="molecule type" value="Genomic_DNA"/>
</dbReference>
<accession>A0A2S4L9I1</accession>
<sequence length="419" mass="45010">MSIDLNWETLTSGPDGDALAERIRTFVHDKFQTVPLPRFIRSVTVHGFDFGTIAPELQLKDITDPLPDFYEQELDDGESDDDDDGRAEEAEREKLAAGLGARRRPPAGLRTALRSEMGGHHDMGSPFLGTSTPGILGGPGLNYFQSHLGTGTHTPLAAVAGAHLGNSSWMGSTTLDSYAPAPASHSRQPSQSSILSVDNFAGGLDSQQPLREKSSVSTLAPTSVSASRPPTRDPHLGESAVEDEDDEGAAQADEGPAPAPLRREPRVEDVQAVFRIRYAGDVRLNLTAEILLDYPMPSFVGIPLKLNITGLSFDGVGVLAKIRKRVHFCFLSPEDAVAAVGADEPAAAVAAGGEQQAGKHRGSIGGLLQEIKVESEIGERDGGKQSLKNVGKVERFVLEQVRRIFEDEFVYPSFWTLLV</sequence>
<dbReference type="GO" id="GO:0032865">
    <property type="term" value="C:ERMES complex"/>
    <property type="evidence" value="ECO:0007669"/>
    <property type="project" value="UniProtKB-UniRule"/>
</dbReference>
<comment type="subcellular location">
    <subcellularLocation>
        <location evidence="1">Membrane</location>
    </subcellularLocation>
    <subcellularLocation>
        <location evidence="9">Mitochondrion outer membrane</location>
        <topology evidence="9">Peripheral membrane protein</topology>
        <orientation evidence="9">Cytoplasmic side</orientation>
    </subcellularLocation>
    <subcellularLocation>
        <location evidence="9">Endoplasmic reticulum membrane</location>
        <topology evidence="9">Peripheral membrane protein</topology>
        <orientation evidence="9">Cytoplasmic side</orientation>
    </subcellularLocation>
    <text evidence="9">The ERMES/MDM complex localizes to a few discrete foci (around 10 per single cell), that represent mitochondria-endoplasmic reticulum junctions. These foci are often found next to mtDNA nucleoids.</text>
</comment>
<comment type="subunit">
    <text evidence="9">Component of the ER-mitochondria encounter structure (ERMES) or MDM complex, composed of MMM1, MDM10, MDM12 and MDM34. A MMM1 homodimer associates with one molecule of MDM12 on each side in a pairwise head-to-tail manner, and the SMP-LTD domains of MMM1 and MDM12 generate a continuous hydrophobic tunnel for phospholipid trafficking.</text>
</comment>
<dbReference type="GO" id="GO:0015914">
    <property type="term" value="P:phospholipid transport"/>
    <property type="evidence" value="ECO:0007669"/>
    <property type="project" value="TreeGrafter"/>
</dbReference>
<evidence type="ECO:0000256" key="4">
    <source>
        <dbReference type="ARBA" id="ARBA00022824"/>
    </source>
</evidence>
<evidence type="ECO:0000259" key="11">
    <source>
        <dbReference type="PROSITE" id="PS51847"/>
    </source>
</evidence>
<dbReference type="OrthoDB" id="3356905at2759"/>
<feature type="compositionally biased region" description="Acidic residues" evidence="10">
    <location>
        <begin position="70"/>
        <end position="86"/>
    </location>
</feature>
<feature type="domain" description="SMP-LTD" evidence="11">
    <location>
        <begin position="1"/>
        <end position="419"/>
    </location>
</feature>
<feature type="compositionally biased region" description="Low complexity" evidence="10">
    <location>
        <begin position="96"/>
        <end position="107"/>
    </location>
</feature>
<reference evidence="12 13" key="1">
    <citation type="submission" date="2018-01" db="EMBL/GenBank/DDBJ databases">
        <title>Harnessing the power of phylogenomics to disentangle the directionality and signatures of interkingdom host jumping in the parasitic fungal genus Tolypocladium.</title>
        <authorList>
            <person name="Quandt C.A."/>
            <person name="Patterson W."/>
            <person name="Spatafora J.W."/>
        </authorList>
    </citation>
    <scope>NUCLEOTIDE SEQUENCE [LARGE SCALE GENOMIC DNA]</scope>
    <source>
        <strain evidence="12 13">NRBC 100945</strain>
    </source>
</reference>
<dbReference type="GO" id="GO:0045040">
    <property type="term" value="P:protein insertion into mitochondrial outer membrane"/>
    <property type="evidence" value="ECO:0007669"/>
    <property type="project" value="UniProtKB-UniRule"/>
</dbReference>
<dbReference type="PANTHER" id="PTHR28204">
    <property type="entry name" value="MITOCHONDRIAL DISTRIBUTION AND MORPHOLOGY PROTEIN 12"/>
    <property type="match status" value="1"/>
</dbReference>
<gene>
    <name evidence="9 12" type="primary">MDM12</name>
    <name evidence="12" type="ORF">TPAR_00691</name>
</gene>
<evidence type="ECO:0000313" key="12">
    <source>
        <dbReference type="EMBL" id="POR39105.1"/>
    </source>
</evidence>
<dbReference type="CDD" id="cd21672">
    <property type="entry name" value="SMP_Mdm12"/>
    <property type="match status" value="1"/>
</dbReference>
<feature type="region of interest" description="Disordered" evidence="10">
    <location>
        <begin position="68"/>
        <end position="107"/>
    </location>
</feature>
<dbReference type="GO" id="GO:0005789">
    <property type="term" value="C:endoplasmic reticulum membrane"/>
    <property type="evidence" value="ECO:0007669"/>
    <property type="project" value="UniProtKB-SubCell"/>
</dbReference>
<keyword evidence="5" id="KW-0445">Lipid transport</keyword>
<organism evidence="12 13">
    <name type="scientific">Tolypocladium paradoxum</name>
    <dbReference type="NCBI Taxonomy" id="94208"/>
    <lineage>
        <taxon>Eukaryota</taxon>
        <taxon>Fungi</taxon>
        <taxon>Dikarya</taxon>
        <taxon>Ascomycota</taxon>
        <taxon>Pezizomycotina</taxon>
        <taxon>Sordariomycetes</taxon>
        <taxon>Hypocreomycetidae</taxon>
        <taxon>Hypocreales</taxon>
        <taxon>Ophiocordycipitaceae</taxon>
        <taxon>Tolypocladium</taxon>
    </lineage>
</organism>
<evidence type="ECO:0000256" key="6">
    <source>
        <dbReference type="ARBA" id="ARBA00023121"/>
    </source>
</evidence>
<dbReference type="Pfam" id="PF26544">
    <property type="entry name" value="Mdm12"/>
    <property type="match status" value="2"/>
</dbReference>
<dbReference type="PROSITE" id="PS51847">
    <property type="entry name" value="SMP"/>
    <property type="match status" value="1"/>
</dbReference>
<comment type="function">
    <text evidence="9">Component of the ERMES/MDM complex, which serves as a molecular tether to connect the endoplasmic reticulum (ER) and mitochondria. Components of this complex are involved in the control of mitochondrial shape and protein biogenesis, and function in nonvesicular lipid trafficking between the ER and mitochondria. MDM12 is required for the interaction of the ER-resident membrane protein MMM1 and the outer mitochondrial membrane-resident beta-barrel protein MDM10. The MDM12-MMM1 subcomplex functions in the major beta-barrel assembly pathway that is responsible for biogenesis of all mitochondrial outer membrane beta-barrel proteins, and acts in a late step after the SAM complex. The MDM10-MDM12-MMM1 subcomplex further acts in the TOM40-specific pathway after the action of the MDM12-MMM1 complex. Essential for establishing and maintaining the structure of mitochondria and maintenance of mtDNA nucleoids.</text>
</comment>
<protein>
    <recommendedName>
        <fullName evidence="9">Mitochondrial distribution and morphology protein 12</fullName>
    </recommendedName>
    <alternativeName>
        <fullName evidence="9">Mitochondrial inheritance component MDM12</fullName>
    </alternativeName>
</protein>
<comment type="caution">
    <text evidence="12">The sequence shown here is derived from an EMBL/GenBank/DDBJ whole genome shotgun (WGS) entry which is preliminary data.</text>
</comment>
<dbReference type="HAMAP" id="MF_03104">
    <property type="entry name" value="Mdm12"/>
    <property type="match status" value="1"/>
</dbReference>
<evidence type="ECO:0000256" key="3">
    <source>
        <dbReference type="ARBA" id="ARBA00022787"/>
    </source>
</evidence>
<dbReference type="PANTHER" id="PTHR28204:SF1">
    <property type="entry name" value="MITOCHONDRIAL DISTRIBUTION AND MORPHOLOGY PROTEIN 12"/>
    <property type="match status" value="1"/>
</dbReference>
<evidence type="ECO:0000256" key="2">
    <source>
        <dbReference type="ARBA" id="ARBA00022448"/>
    </source>
</evidence>
<feature type="region of interest" description="Disordered" evidence="10">
    <location>
        <begin position="200"/>
        <end position="264"/>
    </location>
</feature>
<dbReference type="STRING" id="94208.A0A2S4L9I1"/>
<keyword evidence="3 9" id="KW-1000">Mitochondrion outer membrane</keyword>
<keyword evidence="4 9" id="KW-0256">Endoplasmic reticulum</keyword>
<dbReference type="GO" id="GO:1990456">
    <property type="term" value="P:mitochondrion-endoplasmic reticulum membrane tethering"/>
    <property type="evidence" value="ECO:0007669"/>
    <property type="project" value="TreeGrafter"/>
</dbReference>
<evidence type="ECO:0000256" key="10">
    <source>
        <dbReference type="SAM" id="MobiDB-lite"/>
    </source>
</evidence>
<dbReference type="AlphaFoldDB" id="A0A2S4L9I1"/>
<evidence type="ECO:0000313" key="13">
    <source>
        <dbReference type="Proteomes" id="UP000237481"/>
    </source>
</evidence>
<dbReference type="InterPro" id="IPR031468">
    <property type="entry name" value="SMP_LBD"/>
</dbReference>
<evidence type="ECO:0000256" key="8">
    <source>
        <dbReference type="ARBA" id="ARBA00023136"/>
    </source>
</evidence>
<keyword evidence="13" id="KW-1185">Reference proteome</keyword>
<dbReference type="GO" id="GO:0008289">
    <property type="term" value="F:lipid binding"/>
    <property type="evidence" value="ECO:0007669"/>
    <property type="project" value="UniProtKB-KW"/>
</dbReference>
<comment type="similarity">
    <text evidence="9">Belongs to the MDM12 family.</text>
</comment>
<evidence type="ECO:0000256" key="9">
    <source>
        <dbReference type="HAMAP-Rule" id="MF_03104"/>
    </source>
</evidence>
<name>A0A2S4L9I1_9HYPO</name>
<dbReference type="InterPro" id="IPR027532">
    <property type="entry name" value="Mdm12"/>
</dbReference>